<dbReference type="AlphaFoldDB" id="A0A9W7GEK9"/>
<name>A0A9W7GEK9_9STRA</name>
<proteinExistence type="predicted"/>
<evidence type="ECO:0000313" key="2">
    <source>
        <dbReference type="EMBL" id="GMI41941.1"/>
    </source>
</evidence>
<feature type="chain" id="PRO_5040858511" evidence="1">
    <location>
        <begin position="27"/>
        <end position="224"/>
    </location>
</feature>
<keyword evidence="3" id="KW-1185">Reference proteome</keyword>
<sequence length="224" mass="25999">MLPPTLRSREGCRFLLILLILTFTRASDVQPSFPMSFSATVVTTAHLLPENISYPPREKVVKVMYDRARGKAMFVIEKGLDAGKTFYRDFKGENEYLIKYSSKKTCQRSWLGTPMPPIELPKMIDIGETEISGKECTHWVRDEGTERIHMWFTKEEGTPMRLTHEHVGEDGVSEPTMTYDIKDFTEGVGDFGLEGVEGDWKHENCERFVGGWPWVHLWHYYWRV</sequence>
<gene>
    <name evidence="2" type="ORF">TrCOL_g13753</name>
</gene>
<reference evidence="3" key="1">
    <citation type="journal article" date="2023" name="Commun. Biol.">
        <title>Genome analysis of Parmales, the sister group of diatoms, reveals the evolutionary specialization of diatoms from phago-mixotrophs to photoautotrophs.</title>
        <authorList>
            <person name="Ban H."/>
            <person name="Sato S."/>
            <person name="Yoshikawa S."/>
            <person name="Yamada K."/>
            <person name="Nakamura Y."/>
            <person name="Ichinomiya M."/>
            <person name="Sato N."/>
            <person name="Blanc-Mathieu R."/>
            <person name="Endo H."/>
            <person name="Kuwata A."/>
            <person name="Ogata H."/>
        </authorList>
    </citation>
    <scope>NUCLEOTIDE SEQUENCE [LARGE SCALE GENOMIC DNA]</scope>
</reference>
<comment type="caution">
    <text evidence="2">The sequence shown here is derived from an EMBL/GenBank/DDBJ whole genome shotgun (WGS) entry which is preliminary data.</text>
</comment>
<feature type="signal peptide" evidence="1">
    <location>
        <begin position="1"/>
        <end position="26"/>
    </location>
</feature>
<dbReference type="OrthoDB" id="198232at2759"/>
<evidence type="ECO:0000256" key="1">
    <source>
        <dbReference type="SAM" id="SignalP"/>
    </source>
</evidence>
<evidence type="ECO:0000313" key="3">
    <source>
        <dbReference type="Proteomes" id="UP001165065"/>
    </source>
</evidence>
<organism evidence="2 3">
    <name type="scientific">Triparma columacea</name>
    <dbReference type="NCBI Taxonomy" id="722753"/>
    <lineage>
        <taxon>Eukaryota</taxon>
        <taxon>Sar</taxon>
        <taxon>Stramenopiles</taxon>
        <taxon>Ochrophyta</taxon>
        <taxon>Bolidophyceae</taxon>
        <taxon>Parmales</taxon>
        <taxon>Triparmaceae</taxon>
        <taxon>Triparma</taxon>
    </lineage>
</organism>
<dbReference type="EMBL" id="BRYA01000162">
    <property type="protein sequence ID" value="GMI41941.1"/>
    <property type="molecule type" value="Genomic_DNA"/>
</dbReference>
<protein>
    <submittedName>
        <fullName evidence="2">Uncharacterized protein</fullName>
    </submittedName>
</protein>
<dbReference type="Proteomes" id="UP001165065">
    <property type="component" value="Unassembled WGS sequence"/>
</dbReference>
<keyword evidence="1" id="KW-0732">Signal</keyword>
<accession>A0A9W7GEK9</accession>